<feature type="region of interest" description="Disordered" evidence="1">
    <location>
        <begin position="503"/>
        <end position="552"/>
    </location>
</feature>
<dbReference type="AntiFam" id="ANF00034">
    <property type="entry name" value="Antisense to 5.8S rRNA"/>
</dbReference>
<dbReference type="PANTHER" id="PTHR33047">
    <property type="entry name" value="PROTEIN TAR1"/>
    <property type="match status" value="1"/>
</dbReference>
<accession>A0AAN9DYT7</accession>
<feature type="region of interest" description="Disordered" evidence="1">
    <location>
        <begin position="90"/>
        <end position="123"/>
    </location>
</feature>
<dbReference type="PANTHER" id="PTHR33047:SF8">
    <property type="entry name" value="REGULATOR OF RDNA TRANSCRIPTION PROTEIN 15"/>
    <property type="match status" value="1"/>
</dbReference>
<dbReference type="AlphaFoldDB" id="A0AAN9DYT7"/>
<feature type="compositionally biased region" description="Basic and acidic residues" evidence="1">
    <location>
        <begin position="156"/>
        <end position="168"/>
    </location>
</feature>
<name>A0AAN9DYT7_CROPI</name>
<proteinExistence type="predicted"/>
<dbReference type="InterPro" id="IPR052997">
    <property type="entry name" value="RRT15-like"/>
</dbReference>
<reference evidence="2 3" key="1">
    <citation type="submission" date="2024-01" db="EMBL/GenBank/DDBJ databases">
        <title>The genomes of 5 underutilized Papilionoideae crops provide insights into root nodulation and disease resistanc.</title>
        <authorList>
            <person name="Yuan L."/>
        </authorList>
    </citation>
    <scope>NUCLEOTIDE SEQUENCE [LARGE SCALE GENOMIC DNA]</scope>
    <source>
        <strain evidence="2">ZHUSHIDOU_FW_LH</strain>
        <tissue evidence="2">Leaf</tissue>
    </source>
</reference>
<sequence>MIGRADIEGSKSNVAMNAWLPQASYPCGNFSDTSSFKFRRTKGSIGHALTVRIRTGNQNQTSFYPFVPHEISVLVELILGHLRYLLTDVPPQPNSPPDNVFRPDRPAEAGLGSKNRGNAPPPIHGIIGFPLSVPVLSRLFDARGRGPEGPVPNPSPDRHTATRSRRESSSSSPPTADGFGTGTPVPSPQSQSFSRGYGSILPTSLAYIVPSTRGCSPWRPDAVMSTTGRGRHSVLRIFKGRRGRTGHHATCGALPAAGPYLRLSRFQGGQAICTDGRSARAHAPGFAATVAPSYSSGPGPCPDGRVSAQLGTVTQLPVHPASPVLLTKNGPLGALDSVERLNGAATPSYLFKSDERFARQYRCGPPPEFPLASPRSGIVHHLSGPDRYALTRTLHRRSGSVGSATHRGIPPISFLAPYGFTRPLTRTHVRLLGPCFKTGRMGSPLADARSTQVPKHAESTRTSIHNHHDDVSASMSTARAWATIAICVGPCPESIGRPALAVPHPTEAHRRPPLGRNLPPDWGCIPKQPDSPTAPRGATGSGHDGALTLSGAPFQGTWARSATEDASPDYNSDTEGDRFSWWALPGSLAVTKGILHSPSSVPSTRPKQWGNDGRHPGRRALSLMASGATCVQRLDGSRDSAIHTKYRISLRSSSMQEPRYPLPRVFRIRVSHHRPHEHRLRADGGALNDFDFLGAFGAGFLLFNREETDRTRSGASRHEGDRGAEHL</sequence>
<organism evidence="2 3">
    <name type="scientific">Crotalaria pallida</name>
    <name type="common">Smooth rattlebox</name>
    <name type="synonym">Crotalaria striata</name>
    <dbReference type="NCBI Taxonomy" id="3830"/>
    <lineage>
        <taxon>Eukaryota</taxon>
        <taxon>Viridiplantae</taxon>
        <taxon>Streptophyta</taxon>
        <taxon>Embryophyta</taxon>
        <taxon>Tracheophyta</taxon>
        <taxon>Spermatophyta</taxon>
        <taxon>Magnoliopsida</taxon>
        <taxon>eudicotyledons</taxon>
        <taxon>Gunneridae</taxon>
        <taxon>Pentapetalae</taxon>
        <taxon>rosids</taxon>
        <taxon>fabids</taxon>
        <taxon>Fabales</taxon>
        <taxon>Fabaceae</taxon>
        <taxon>Papilionoideae</taxon>
        <taxon>50 kb inversion clade</taxon>
        <taxon>genistoids sensu lato</taxon>
        <taxon>core genistoids</taxon>
        <taxon>Crotalarieae</taxon>
        <taxon>Crotalaria</taxon>
    </lineage>
</organism>
<evidence type="ECO:0000256" key="1">
    <source>
        <dbReference type="SAM" id="MobiDB-lite"/>
    </source>
</evidence>
<dbReference type="EMBL" id="JAYWIO010000015">
    <property type="protein sequence ID" value="KAK7239399.1"/>
    <property type="molecule type" value="Genomic_DNA"/>
</dbReference>
<protein>
    <recommendedName>
        <fullName evidence="4">Senescence-associated protein</fullName>
    </recommendedName>
</protein>
<feature type="region of interest" description="Disordered" evidence="1">
    <location>
        <begin position="708"/>
        <end position="727"/>
    </location>
</feature>
<keyword evidence="3" id="KW-1185">Reference proteome</keyword>
<evidence type="ECO:0008006" key="4">
    <source>
        <dbReference type="Google" id="ProtNLM"/>
    </source>
</evidence>
<comment type="caution">
    <text evidence="2">The sequence shown here is derived from an EMBL/GenBank/DDBJ whole genome shotgun (WGS) entry which is preliminary data.</text>
</comment>
<feature type="region of interest" description="Disordered" evidence="1">
    <location>
        <begin position="141"/>
        <end position="196"/>
    </location>
</feature>
<evidence type="ECO:0000313" key="3">
    <source>
        <dbReference type="Proteomes" id="UP001372338"/>
    </source>
</evidence>
<evidence type="ECO:0000313" key="2">
    <source>
        <dbReference type="EMBL" id="KAK7239399.1"/>
    </source>
</evidence>
<dbReference type="Proteomes" id="UP001372338">
    <property type="component" value="Unassembled WGS sequence"/>
</dbReference>
<gene>
    <name evidence="2" type="ORF">RIF29_43452</name>
</gene>